<evidence type="ECO:0000259" key="6">
    <source>
        <dbReference type="Pfam" id="PF03168"/>
    </source>
</evidence>
<dbReference type="PANTHER" id="PTHR31415:SF21">
    <property type="entry name" value="OS08G0102551 PROTEIN"/>
    <property type="match status" value="1"/>
</dbReference>
<dbReference type="GO" id="GO:0098542">
    <property type="term" value="P:defense response to other organism"/>
    <property type="evidence" value="ECO:0007669"/>
    <property type="project" value="InterPro"/>
</dbReference>
<feature type="domain" description="Late embryogenesis abundant protein LEA-2 subgroup" evidence="6">
    <location>
        <begin position="83"/>
        <end position="133"/>
    </location>
</feature>
<evidence type="ECO:0000256" key="1">
    <source>
        <dbReference type="ARBA" id="ARBA00004167"/>
    </source>
</evidence>
<feature type="transmembrane region" description="Helical" evidence="5">
    <location>
        <begin position="28"/>
        <end position="49"/>
    </location>
</feature>
<evidence type="ECO:0000313" key="7">
    <source>
        <dbReference type="EMBL" id="KAG0522026.1"/>
    </source>
</evidence>
<dbReference type="InterPro" id="IPR044839">
    <property type="entry name" value="NDR1-like"/>
</dbReference>
<proteinExistence type="predicted"/>
<gene>
    <name evidence="7" type="ORF">BDA96_07G001800</name>
</gene>
<dbReference type="OMA" id="PHIIRAT"/>
<dbReference type="Pfam" id="PF03168">
    <property type="entry name" value="LEA_2"/>
    <property type="match status" value="1"/>
</dbReference>
<accession>A0A921U8V6</accession>
<dbReference type="Gramene" id="EES14352">
    <property type="protein sequence ID" value="EES14352"/>
    <property type="gene ID" value="SORBI_3007G001800"/>
</dbReference>
<sequence length="214" mass="23597">MGSKTSTVSSVLCCPCRCLFCGVLSCLFSVLTCIFVVAGLVALVLFLLFRPHIIRVSAVSADLSDFTLTPQTWILRYNLSLGLQVRNPNKHIALHYHGLVAQAHYEGQQFAHAGPPDFFQDTGVTSPLDLAFTGESPLVGGNAAAGFRKEAAEGAIFSVDVKISSHMKLKVWVLRVLGPKTKIDCPLRLQRWDHATHAQRPPEFKQKECRVTFF</sequence>
<reference evidence="7" key="1">
    <citation type="journal article" date="2019" name="BMC Genomics">
        <title>A new reference genome for Sorghum bicolor reveals high levels of sequence similarity between sweet and grain genotypes: implications for the genetics of sugar metabolism.</title>
        <authorList>
            <person name="Cooper E.A."/>
            <person name="Brenton Z.W."/>
            <person name="Flinn B.S."/>
            <person name="Jenkins J."/>
            <person name="Shu S."/>
            <person name="Flowers D."/>
            <person name="Luo F."/>
            <person name="Wang Y."/>
            <person name="Xia P."/>
            <person name="Barry K."/>
            <person name="Daum C."/>
            <person name="Lipzen A."/>
            <person name="Yoshinaga Y."/>
            <person name="Schmutz J."/>
            <person name="Saski C."/>
            <person name="Vermerris W."/>
            <person name="Kresovich S."/>
        </authorList>
    </citation>
    <scope>NUCLEOTIDE SEQUENCE</scope>
</reference>
<keyword evidence="2 5" id="KW-0812">Transmembrane</keyword>
<dbReference type="GO" id="GO:0016020">
    <property type="term" value="C:membrane"/>
    <property type="evidence" value="ECO:0007669"/>
    <property type="project" value="UniProtKB-SubCell"/>
</dbReference>
<organism evidence="7 8">
    <name type="scientific">Sorghum bicolor</name>
    <name type="common">Sorghum</name>
    <name type="synonym">Sorghum vulgare</name>
    <dbReference type="NCBI Taxonomy" id="4558"/>
    <lineage>
        <taxon>Eukaryota</taxon>
        <taxon>Viridiplantae</taxon>
        <taxon>Streptophyta</taxon>
        <taxon>Embryophyta</taxon>
        <taxon>Tracheophyta</taxon>
        <taxon>Spermatophyta</taxon>
        <taxon>Magnoliopsida</taxon>
        <taxon>Liliopsida</taxon>
        <taxon>Poales</taxon>
        <taxon>Poaceae</taxon>
        <taxon>PACMAD clade</taxon>
        <taxon>Panicoideae</taxon>
        <taxon>Andropogonodae</taxon>
        <taxon>Andropogoneae</taxon>
        <taxon>Sorghinae</taxon>
        <taxon>Sorghum</taxon>
    </lineage>
</organism>
<comment type="subcellular location">
    <subcellularLocation>
        <location evidence="1">Membrane</location>
        <topology evidence="1">Single-pass membrane protein</topology>
    </subcellularLocation>
</comment>
<dbReference type="KEGG" id="sbi:8064319"/>
<dbReference type="Proteomes" id="UP000807115">
    <property type="component" value="Chromosome 7"/>
</dbReference>
<keyword evidence="4 5" id="KW-0472">Membrane</keyword>
<evidence type="ECO:0000256" key="3">
    <source>
        <dbReference type="ARBA" id="ARBA00022989"/>
    </source>
</evidence>
<name>A0A921U8V6_SORBI</name>
<comment type="caution">
    <text evidence="7">The sequence shown here is derived from an EMBL/GenBank/DDBJ whole genome shotgun (WGS) entry which is preliminary data.</text>
</comment>
<keyword evidence="3 5" id="KW-1133">Transmembrane helix</keyword>
<reference evidence="7" key="2">
    <citation type="submission" date="2020-10" db="EMBL/GenBank/DDBJ databases">
        <authorList>
            <person name="Cooper E.A."/>
            <person name="Brenton Z.W."/>
            <person name="Flinn B.S."/>
            <person name="Jenkins J."/>
            <person name="Shu S."/>
            <person name="Flowers D."/>
            <person name="Luo F."/>
            <person name="Wang Y."/>
            <person name="Xia P."/>
            <person name="Barry K."/>
            <person name="Daum C."/>
            <person name="Lipzen A."/>
            <person name="Yoshinaga Y."/>
            <person name="Schmutz J."/>
            <person name="Saski C."/>
            <person name="Vermerris W."/>
            <person name="Kresovich S."/>
        </authorList>
    </citation>
    <scope>NUCLEOTIDE SEQUENCE</scope>
</reference>
<dbReference type="AlphaFoldDB" id="A0A921U8V6"/>
<dbReference type="EMBL" id="CM027686">
    <property type="protein sequence ID" value="KAG0522026.1"/>
    <property type="molecule type" value="Genomic_DNA"/>
</dbReference>
<evidence type="ECO:0000256" key="4">
    <source>
        <dbReference type="ARBA" id="ARBA00023136"/>
    </source>
</evidence>
<dbReference type="PANTHER" id="PTHR31415">
    <property type="entry name" value="OS05G0367900 PROTEIN"/>
    <property type="match status" value="1"/>
</dbReference>
<protein>
    <recommendedName>
        <fullName evidence="6">Late embryogenesis abundant protein LEA-2 subgroup domain-containing protein</fullName>
    </recommendedName>
</protein>
<evidence type="ECO:0000313" key="8">
    <source>
        <dbReference type="Proteomes" id="UP000807115"/>
    </source>
</evidence>
<evidence type="ECO:0000256" key="2">
    <source>
        <dbReference type="ARBA" id="ARBA00022692"/>
    </source>
</evidence>
<evidence type="ECO:0000256" key="5">
    <source>
        <dbReference type="SAM" id="Phobius"/>
    </source>
</evidence>
<dbReference type="OrthoDB" id="1889094at2759"/>
<dbReference type="InterPro" id="IPR004864">
    <property type="entry name" value="LEA_2"/>
</dbReference>